<organism evidence="1 2">
    <name type="scientific">Nostoc punctiforme (strain ATCC 29133 / PCC 73102)</name>
    <dbReference type="NCBI Taxonomy" id="63737"/>
    <lineage>
        <taxon>Bacteria</taxon>
        <taxon>Bacillati</taxon>
        <taxon>Cyanobacteriota</taxon>
        <taxon>Cyanophyceae</taxon>
        <taxon>Nostocales</taxon>
        <taxon>Nostocaceae</taxon>
        <taxon>Nostoc</taxon>
    </lineage>
</organism>
<reference evidence="2" key="1">
    <citation type="submission" date="2008-04" db="EMBL/GenBank/DDBJ databases">
        <title>Complete sequence of chromosome of Nostoc punctiforme ATCC 29133.</title>
        <authorList>
            <consortium name="US DOE Joint Genome Institute"/>
            <person name="Copeland A."/>
            <person name="Lucas S."/>
            <person name="Lapidus A."/>
            <person name="Glavina del Rio T."/>
            <person name="Dalin E."/>
            <person name="Tice H."/>
            <person name="Pitluck S."/>
            <person name="Chain P."/>
            <person name="Malfatti S."/>
            <person name="Shin M."/>
            <person name="Vergez L."/>
            <person name="Schmutz J."/>
            <person name="Larimer F."/>
            <person name="Land M."/>
            <person name="Hauser L."/>
            <person name="Kyrpides N."/>
            <person name="Kim E."/>
            <person name="Meeks J.C."/>
            <person name="Elhai J."/>
            <person name="Campbell E.L."/>
            <person name="Thiel T."/>
            <person name="Longmire J."/>
            <person name="Potts M."/>
            <person name="Atlas R."/>
        </authorList>
    </citation>
    <scope>NUCLEOTIDE SEQUENCE [LARGE SCALE GENOMIC DNA]</scope>
    <source>
        <strain evidence="2">ATCC 29133 / PCC 73102</strain>
    </source>
</reference>
<dbReference type="eggNOG" id="ENOG5033YRK">
    <property type="taxonomic scope" value="Bacteria"/>
</dbReference>
<keyword evidence="2" id="KW-1185">Reference proteome</keyword>
<dbReference type="EMBL" id="CP001037">
    <property type="protein sequence ID" value="ACC82009.1"/>
    <property type="molecule type" value="Genomic_DNA"/>
</dbReference>
<name>B2J2U2_NOSP7</name>
<dbReference type="HOGENOM" id="CLU_926540_0_0_3"/>
<dbReference type="EnsemblBacteria" id="ACC82009">
    <property type="protein sequence ID" value="ACC82009"/>
    <property type="gene ID" value="Npun_F3614"/>
</dbReference>
<sequence>MKLEDFRTNDLGEAYIWFPHLGNETDPGSRVLLTYPNFAIKAFYLSCQNLELLEHSKEAINQGNTCSTAVALWFLTCESYINAILKAGCLQSSIPFSNYRDRDLKARISGVFDVLKLVKEDFYKSGIYPKLQEFMEFRNEIFHDRSLGDERNFSKTSFSPIPFLCNQVDVVQATIIVLELCTAFRRVLPNCDLMPDIFVETNGSFGFIKFDNMYSNLIRPFFGQALAKHTLSSDLLLEPIVFTLPCTKIIPKGSIKVISKALPDSKFNFKANSNTTTIGTNLMNCVRENISFNTSNQFQLPNYMSIT</sequence>
<reference evidence="1 2" key="2">
    <citation type="journal article" date="2013" name="Plant Physiol.">
        <title>A Nostoc punctiforme Sugar Transporter Necessary to Establish a Cyanobacterium-Plant Symbiosis.</title>
        <authorList>
            <person name="Ekman M."/>
            <person name="Picossi S."/>
            <person name="Campbell E.L."/>
            <person name="Meeks J.C."/>
            <person name="Flores E."/>
        </authorList>
    </citation>
    <scope>NUCLEOTIDE SEQUENCE [LARGE SCALE GENOMIC DNA]</scope>
    <source>
        <strain evidence="2">ATCC 29133 / PCC 73102</strain>
    </source>
</reference>
<gene>
    <name evidence="1" type="ordered locus">Npun_F3614</name>
</gene>
<dbReference type="Proteomes" id="UP000001191">
    <property type="component" value="Chromosome"/>
</dbReference>
<evidence type="ECO:0000313" key="2">
    <source>
        <dbReference type="Proteomes" id="UP000001191"/>
    </source>
</evidence>
<dbReference type="AlphaFoldDB" id="B2J2U2"/>
<accession>B2J2U2</accession>
<dbReference type="RefSeq" id="WP_012409981.1">
    <property type="nucleotide sequence ID" value="NC_010628.1"/>
</dbReference>
<evidence type="ECO:0000313" key="1">
    <source>
        <dbReference type="EMBL" id="ACC82009.1"/>
    </source>
</evidence>
<dbReference type="OrthoDB" id="1492911at2"/>
<dbReference type="STRING" id="63737.Npun_F3614"/>
<proteinExistence type="predicted"/>
<protein>
    <submittedName>
        <fullName evidence="1">Uncharacterized protein</fullName>
    </submittedName>
</protein>
<dbReference type="KEGG" id="npu:Npun_F3614"/>